<sequence>MTNNKPNLRLTKISLVLATVLYAGAVFADTAHHVQIPAQRLDLALQNLAQQSGAQILFVTNVVINYQSESLSGDLTVEQALQELLKGKNLQIKKIGENKFSIVKLAVQPQYVGQLKPIDVQARGTSTNGSVAQLPAITVSTVDETRTEGNNAYTTRKATTGKFEQSLRETPQSISVMTRKQLDDQNISTLKEAMVQATGVTVTSNGAFAETGYLMRGYRAAQQQDGLSVGSDDSYSIAPARDMEIYDRVEILRGPAGLLEGSGDPSGIINMVRRRPTADAEGFVNLSYGSWNNKRVSVGANNSLNNDGSIRGRMILTHQEKDFFYDYAEENRSSAYAIVEADVSDKTLLTTAINYSQSDSIPFYGWPPHGGGFSRSSYFGADWNKTEVPQAFEGRLDLEHAFDNEWKLKFATIYQNQELNTQMGIATTPNFSTQTTSYYGYKKQSKQALYGGELSLRGKFNLFERDHDVIVGATWSNNTTKIGSSTSYDNDDRSSYWSSDYLVHPRINLNDIPSPNLNTQETEVIKSSLYGALKYKLLDDLILTVGGRFSNYDEKSRGIGSENQSAWEKSDANANMEFTPYGGLVWNFSKDLSWYLSYTDIFSPQSEKDWQGKTIKPRVGWQVETGIKGEFLDGDLLASLSLFRLRDENRATVDRNVTHYPNGNCEGDPTDSSTFGCSIAGGENQTQGIELELVGKLTDQWNVIMSYVLTDAEVISTNATDWWEYAVGSNFAAYTPKHAFKLWSTYDFENGLSVGGGVNAQSSLYDSTTGQHNGGFTIFNTHVGYKVNPQIDIALNVNNLFDKSYFAGMGYAANRWMYGEPRNFMLTLRAKY</sequence>
<dbReference type="InterPro" id="IPR039426">
    <property type="entry name" value="TonB-dep_rcpt-like"/>
</dbReference>
<dbReference type="InterPro" id="IPR011662">
    <property type="entry name" value="Secretin/TonB_short_N"/>
</dbReference>
<keyword evidence="6 12" id="KW-0812">Transmembrane</keyword>
<dbReference type="AlphaFoldDB" id="A0A1E7R5B0"/>
<feature type="chain" id="PRO_5009201246" description="Secretin/TonB short N-terminal domain-containing protein" evidence="14">
    <location>
        <begin position="29"/>
        <end position="832"/>
    </location>
</feature>
<evidence type="ECO:0000259" key="15">
    <source>
        <dbReference type="SMART" id="SM00965"/>
    </source>
</evidence>
<keyword evidence="4 12" id="KW-1134">Transmembrane beta strand</keyword>
<dbReference type="Gene3D" id="3.55.50.30">
    <property type="match status" value="1"/>
</dbReference>
<dbReference type="SMART" id="SM00965">
    <property type="entry name" value="STN"/>
    <property type="match status" value="1"/>
</dbReference>
<dbReference type="PANTHER" id="PTHR32552">
    <property type="entry name" value="FERRICHROME IRON RECEPTOR-RELATED"/>
    <property type="match status" value="1"/>
</dbReference>
<evidence type="ECO:0000256" key="4">
    <source>
        <dbReference type="ARBA" id="ARBA00022452"/>
    </source>
</evidence>
<dbReference type="GO" id="GO:0009279">
    <property type="term" value="C:cell outer membrane"/>
    <property type="evidence" value="ECO:0007669"/>
    <property type="project" value="UniProtKB-SubCell"/>
</dbReference>
<dbReference type="InterPro" id="IPR037066">
    <property type="entry name" value="Plug_dom_sf"/>
</dbReference>
<evidence type="ECO:0000256" key="7">
    <source>
        <dbReference type="ARBA" id="ARBA00023004"/>
    </source>
</evidence>
<evidence type="ECO:0000256" key="1">
    <source>
        <dbReference type="ARBA" id="ARBA00004571"/>
    </source>
</evidence>
<evidence type="ECO:0000256" key="11">
    <source>
        <dbReference type="ARBA" id="ARBA00023237"/>
    </source>
</evidence>
<evidence type="ECO:0000313" key="17">
    <source>
        <dbReference type="Proteomes" id="UP000185895"/>
    </source>
</evidence>
<organism evidence="16 17">
    <name type="scientific">Acinetobacter qingfengensis</name>
    <dbReference type="NCBI Taxonomy" id="1262585"/>
    <lineage>
        <taxon>Bacteria</taxon>
        <taxon>Pseudomonadati</taxon>
        <taxon>Pseudomonadota</taxon>
        <taxon>Gammaproteobacteria</taxon>
        <taxon>Moraxellales</taxon>
        <taxon>Moraxellaceae</taxon>
        <taxon>Acinetobacter</taxon>
    </lineage>
</organism>
<keyword evidence="10" id="KW-0675">Receptor</keyword>
<dbReference type="Pfam" id="PF00593">
    <property type="entry name" value="TonB_dep_Rec_b-barrel"/>
    <property type="match status" value="1"/>
</dbReference>
<accession>A0A1E7R5B0</accession>
<keyword evidence="17" id="KW-1185">Reference proteome</keyword>
<proteinExistence type="inferred from homology"/>
<dbReference type="EMBL" id="MKKK01000034">
    <property type="protein sequence ID" value="OEY94457.1"/>
    <property type="molecule type" value="Genomic_DNA"/>
</dbReference>
<evidence type="ECO:0000313" key="16">
    <source>
        <dbReference type="EMBL" id="OEY94457.1"/>
    </source>
</evidence>
<dbReference type="PANTHER" id="PTHR32552:SF74">
    <property type="entry name" value="HYDROXAMATE SIDEROPHORE RECEPTOR FHUE"/>
    <property type="match status" value="1"/>
</dbReference>
<dbReference type="InterPro" id="IPR010105">
    <property type="entry name" value="TonB_sidphr_rcpt"/>
</dbReference>
<keyword evidence="3 12" id="KW-0813">Transport</keyword>
<keyword evidence="5" id="KW-0410">Iron transport</keyword>
<evidence type="ECO:0000256" key="6">
    <source>
        <dbReference type="ARBA" id="ARBA00022692"/>
    </source>
</evidence>
<dbReference type="Pfam" id="PF07715">
    <property type="entry name" value="Plug"/>
    <property type="match status" value="1"/>
</dbReference>
<protein>
    <recommendedName>
        <fullName evidence="15">Secretin/TonB short N-terminal domain-containing protein</fullName>
    </recommendedName>
</protein>
<evidence type="ECO:0000256" key="12">
    <source>
        <dbReference type="PROSITE-ProRule" id="PRU01360"/>
    </source>
</evidence>
<dbReference type="GO" id="GO:0038023">
    <property type="term" value="F:signaling receptor activity"/>
    <property type="evidence" value="ECO:0007669"/>
    <property type="project" value="InterPro"/>
</dbReference>
<keyword evidence="14" id="KW-0732">Signal</keyword>
<evidence type="ECO:0000256" key="14">
    <source>
        <dbReference type="SAM" id="SignalP"/>
    </source>
</evidence>
<comment type="caution">
    <text evidence="16">The sequence shown here is derived from an EMBL/GenBank/DDBJ whole genome shotgun (WGS) entry which is preliminary data.</text>
</comment>
<evidence type="ECO:0000256" key="13">
    <source>
        <dbReference type="RuleBase" id="RU003357"/>
    </source>
</evidence>
<feature type="signal peptide" evidence="14">
    <location>
        <begin position="1"/>
        <end position="28"/>
    </location>
</feature>
<dbReference type="SUPFAM" id="SSF56935">
    <property type="entry name" value="Porins"/>
    <property type="match status" value="1"/>
</dbReference>
<keyword evidence="11 12" id="KW-0998">Cell outer membrane</keyword>
<dbReference type="InterPro" id="IPR036942">
    <property type="entry name" value="Beta-barrel_TonB_sf"/>
</dbReference>
<keyword evidence="9 12" id="KW-0472">Membrane</keyword>
<keyword evidence="7" id="KW-0408">Iron</keyword>
<dbReference type="STRING" id="1262585.BJI46_03700"/>
<dbReference type="Proteomes" id="UP000185895">
    <property type="component" value="Unassembled WGS sequence"/>
</dbReference>
<keyword evidence="8 13" id="KW-0798">TonB box</keyword>
<evidence type="ECO:0000256" key="3">
    <source>
        <dbReference type="ARBA" id="ARBA00022448"/>
    </source>
</evidence>
<comment type="similarity">
    <text evidence="2 12 13">Belongs to the TonB-dependent receptor family.</text>
</comment>
<evidence type="ECO:0000256" key="2">
    <source>
        <dbReference type="ARBA" id="ARBA00009810"/>
    </source>
</evidence>
<dbReference type="Gene3D" id="2.170.130.10">
    <property type="entry name" value="TonB-dependent receptor, plug domain"/>
    <property type="match status" value="1"/>
</dbReference>
<evidence type="ECO:0000256" key="10">
    <source>
        <dbReference type="ARBA" id="ARBA00023170"/>
    </source>
</evidence>
<keyword evidence="5" id="KW-0406">Ion transport</keyword>
<dbReference type="GO" id="GO:0015344">
    <property type="term" value="F:siderophore uptake transmembrane transporter activity"/>
    <property type="evidence" value="ECO:0007669"/>
    <property type="project" value="TreeGrafter"/>
</dbReference>
<name>A0A1E7R5B0_9GAMM</name>
<evidence type="ECO:0000256" key="9">
    <source>
        <dbReference type="ARBA" id="ARBA00023136"/>
    </source>
</evidence>
<comment type="subcellular location">
    <subcellularLocation>
        <location evidence="1 12">Cell outer membrane</location>
        <topology evidence="1 12">Multi-pass membrane protein</topology>
    </subcellularLocation>
</comment>
<evidence type="ECO:0000256" key="5">
    <source>
        <dbReference type="ARBA" id="ARBA00022496"/>
    </source>
</evidence>
<reference evidence="16 17" key="1">
    <citation type="submission" date="2016-09" db="EMBL/GenBank/DDBJ databases">
        <authorList>
            <person name="Capua I."/>
            <person name="De Benedictis P."/>
            <person name="Joannis T."/>
            <person name="Lombin L.H."/>
            <person name="Cattoli G."/>
        </authorList>
    </citation>
    <scope>NUCLEOTIDE SEQUENCE [LARGE SCALE GENOMIC DNA]</scope>
    <source>
        <strain evidence="16 17">ANC 4671</strain>
    </source>
</reference>
<dbReference type="InterPro" id="IPR012910">
    <property type="entry name" value="Plug_dom"/>
</dbReference>
<feature type="domain" description="Secretin/TonB short N-terminal" evidence="15">
    <location>
        <begin position="54"/>
        <end position="105"/>
    </location>
</feature>
<dbReference type="CDD" id="cd01347">
    <property type="entry name" value="ligand_gated_channel"/>
    <property type="match status" value="1"/>
</dbReference>
<evidence type="ECO:0000256" key="8">
    <source>
        <dbReference type="ARBA" id="ARBA00023077"/>
    </source>
</evidence>
<dbReference type="GO" id="GO:0015891">
    <property type="term" value="P:siderophore transport"/>
    <property type="evidence" value="ECO:0007669"/>
    <property type="project" value="InterPro"/>
</dbReference>
<gene>
    <name evidence="16" type="ORF">BJI46_03700</name>
</gene>
<dbReference type="Gene3D" id="2.40.170.20">
    <property type="entry name" value="TonB-dependent receptor, beta-barrel domain"/>
    <property type="match status" value="1"/>
</dbReference>
<dbReference type="RefSeq" id="WP_070070264.1">
    <property type="nucleotide sequence ID" value="NZ_MKKK01000034.1"/>
</dbReference>
<dbReference type="NCBIfam" id="TIGR01783">
    <property type="entry name" value="TonB-siderophor"/>
    <property type="match status" value="1"/>
</dbReference>
<dbReference type="InterPro" id="IPR000531">
    <property type="entry name" value="Beta-barrel_TonB"/>
</dbReference>
<dbReference type="PROSITE" id="PS52016">
    <property type="entry name" value="TONB_DEPENDENT_REC_3"/>
    <property type="match status" value="1"/>
</dbReference>